<evidence type="ECO:0000256" key="1">
    <source>
        <dbReference type="ARBA" id="ARBA00001971"/>
    </source>
</evidence>
<keyword evidence="3" id="KW-0349">Heme</keyword>
<organism evidence="8 9">
    <name type="scientific">Diaporthe helianthi</name>
    <dbReference type="NCBI Taxonomy" id="158607"/>
    <lineage>
        <taxon>Eukaryota</taxon>
        <taxon>Fungi</taxon>
        <taxon>Dikarya</taxon>
        <taxon>Ascomycota</taxon>
        <taxon>Pezizomycotina</taxon>
        <taxon>Sordariomycetes</taxon>
        <taxon>Sordariomycetidae</taxon>
        <taxon>Diaporthales</taxon>
        <taxon>Diaporthaceae</taxon>
        <taxon>Diaporthe</taxon>
    </lineage>
</organism>
<keyword evidence="5" id="KW-0560">Oxidoreductase</keyword>
<dbReference type="STRING" id="158607.A0A2P5I466"/>
<dbReference type="OrthoDB" id="1844152at2759"/>
<comment type="caution">
    <text evidence="8">The sequence shown here is derived from an EMBL/GenBank/DDBJ whole genome shotgun (WGS) entry which is preliminary data.</text>
</comment>
<dbReference type="GO" id="GO:0020037">
    <property type="term" value="F:heme binding"/>
    <property type="evidence" value="ECO:0007669"/>
    <property type="project" value="InterPro"/>
</dbReference>
<evidence type="ECO:0000256" key="5">
    <source>
        <dbReference type="ARBA" id="ARBA00023002"/>
    </source>
</evidence>
<reference evidence="8" key="1">
    <citation type="submission" date="2017-09" db="EMBL/GenBank/DDBJ databases">
        <title>Polyketide synthases of a Diaporthe helianthi virulent isolate.</title>
        <authorList>
            <person name="Baroncelli R."/>
        </authorList>
    </citation>
    <scope>NUCLEOTIDE SEQUENCE [LARGE SCALE GENOMIC DNA]</scope>
    <source>
        <strain evidence="8">7/96</strain>
    </source>
</reference>
<dbReference type="PANTHER" id="PTHR46206">
    <property type="entry name" value="CYTOCHROME P450"/>
    <property type="match status" value="1"/>
</dbReference>
<keyword evidence="6" id="KW-0408">Iron</keyword>
<keyword evidence="9" id="KW-1185">Reference proteome</keyword>
<dbReference type="Proteomes" id="UP000094444">
    <property type="component" value="Unassembled WGS sequence"/>
</dbReference>
<evidence type="ECO:0000313" key="8">
    <source>
        <dbReference type="EMBL" id="POS77292.1"/>
    </source>
</evidence>
<dbReference type="GO" id="GO:0004497">
    <property type="term" value="F:monooxygenase activity"/>
    <property type="evidence" value="ECO:0007669"/>
    <property type="project" value="UniProtKB-KW"/>
</dbReference>
<evidence type="ECO:0000256" key="4">
    <source>
        <dbReference type="ARBA" id="ARBA00022723"/>
    </source>
</evidence>
<keyword evidence="7" id="KW-0503">Monooxygenase</keyword>
<evidence type="ECO:0000313" key="9">
    <source>
        <dbReference type="Proteomes" id="UP000094444"/>
    </source>
</evidence>
<dbReference type="GO" id="GO:0005506">
    <property type="term" value="F:iron ion binding"/>
    <property type="evidence" value="ECO:0007669"/>
    <property type="project" value="InterPro"/>
</dbReference>
<sequence>MRDKNTWENATTFQPDRNLRMREDPNEGENSWQFASTSRRHLGFSHGEHGSPGRFFVAHELKIVFL</sequence>
<accession>A0A2P5I466</accession>
<protein>
    <submittedName>
        <fullName evidence="8">Ent-kaurene oxidase</fullName>
    </submittedName>
</protein>
<comment type="similarity">
    <text evidence="2">Belongs to the cytochrome P450 family.</text>
</comment>
<dbReference type="Gene3D" id="1.10.630.10">
    <property type="entry name" value="Cytochrome P450"/>
    <property type="match status" value="1"/>
</dbReference>
<evidence type="ECO:0000256" key="2">
    <source>
        <dbReference type="ARBA" id="ARBA00010617"/>
    </source>
</evidence>
<dbReference type="GO" id="GO:0016705">
    <property type="term" value="F:oxidoreductase activity, acting on paired donors, with incorporation or reduction of molecular oxygen"/>
    <property type="evidence" value="ECO:0007669"/>
    <property type="project" value="InterPro"/>
</dbReference>
<dbReference type="AlphaFoldDB" id="A0A2P5I466"/>
<gene>
    <name evidence="8" type="ORF">DHEL01_v204321</name>
</gene>
<comment type="cofactor">
    <cofactor evidence="1">
        <name>heme</name>
        <dbReference type="ChEBI" id="CHEBI:30413"/>
    </cofactor>
</comment>
<evidence type="ECO:0000256" key="7">
    <source>
        <dbReference type="ARBA" id="ARBA00023033"/>
    </source>
</evidence>
<dbReference type="PANTHER" id="PTHR46206:SF2">
    <property type="entry name" value="CYTOCHROME P450 MONOOXYGENASE AUSG-RELATED"/>
    <property type="match status" value="1"/>
</dbReference>
<keyword evidence="4" id="KW-0479">Metal-binding</keyword>
<dbReference type="SUPFAM" id="SSF48264">
    <property type="entry name" value="Cytochrome P450"/>
    <property type="match status" value="1"/>
</dbReference>
<name>A0A2P5I466_DIAHE</name>
<dbReference type="InterPro" id="IPR001128">
    <property type="entry name" value="Cyt_P450"/>
</dbReference>
<evidence type="ECO:0000256" key="3">
    <source>
        <dbReference type="ARBA" id="ARBA00022617"/>
    </source>
</evidence>
<dbReference type="Pfam" id="PF00067">
    <property type="entry name" value="p450"/>
    <property type="match status" value="1"/>
</dbReference>
<evidence type="ECO:0000256" key="6">
    <source>
        <dbReference type="ARBA" id="ARBA00023004"/>
    </source>
</evidence>
<dbReference type="InParanoid" id="A0A2P5I466"/>
<dbReference type="InterPro" id="IPR036396">
    <property type="entry name" value="Cyt_P450_sf"/>
</dbReference>
<proteinExistence type="inferred from homology"/>
<dbReference type="EMBL" id="MAVT02000283">
    <property type="protein sequence ID" value="POS77292.1"/>
    <property type="molecule type" value="Genomic_DNA"/>
</dbReference>